<dbReference type="Pfam" id="PF07587">
    <property type="entry name" value="PSD1"/>
    <property type="match status" value="1"/>
</dbReference>
<feature type="region of interest" description="Disordered" evidence="1">
    <location>
        <begin position="412"/>
        <end position="431"/>
    </location>
</feature>
<keyword evidence="5" id="KW-1185">Reference proteome</keyword>
<feature type="domain" description="DUF1549" evidence="2">
    <location>
        <begin position="31"/>
        <end position="172"/>
    </location>
</feature>
<evidence type="ECO:0000259" key="3">
    <source>
        <dbReference type="Pfam" id="PF07587"/>
    </source>
</evidence>
<evidence type="ECO:0000313" key="5">
    <source>
        <dbReference type="Proteomes" id="UP000366872"/>
    </source>
</evidence>
<evidence type="ECO:0000256" key="1">
    <source>
        <dbReference type="SAM" id="MobiDB-lite"/>
    </source>
</evidence>
<feature type="compositionally biased region" description="Basic and acidic residues" evidence="1">
    <location>
        <begin position="413"/>
        <end position="423"/>
    </location>
</feature>
<evidence type="ECO:0008006" key="6">
    <source>
        <dbReference type="Google" id="ProtNLM"/>
    </source>
</evidence>
<name>A0A6C2TVE5_PONDE</name>
<proteinExistence type="predicted"/>
<gene>
    <name evidence="4" type="ORF">PDESU_00160</name>
</gene>
<organism evidence="4 5">
    <name type="scientific">Pontiella desulfatans</name>
    <dbReference type="NCBI Taxonomy" id="2750659"/>
    <lineage>
        <taxon>Bacteria</taxon>
        <taxon>Pseudomonadati</taxon>
        <taxon>Kiritimatiellota</taxon>
        <taxon>Kiritimatiellia</taxon>
        <taxon>Kiritimatiellales</taxon>
        <taxon>Pontiellaceae</taxon>
        <taxon>Pontiella</taxon>
    </lineage>
</organism>
<dbReference type="PANTHER" id="PTHR35889:SF3">
    <property type="entry name" value="F-BOX DOMAIN-CONTAINING PROTEIN"/>
    <property type="match status" value="1"/>
</dbReference>
<evidence type="ECO:0000313" key="4">
    <source>
        <dbReference type="EMBL" id="VGO11615.1"/>
    </source>
</evidence>
<dbReference type="RefSeq" id="WP_168441870.1">
    <property type="nucleotide sequence ID" value="NZ_CAAHFG010000001.1"/>
</dbReference>
<protein>
    <recommendedName>
        <fullName evidence="6">DUF1553 domain-containing protein</fullName>
    </recommendedName>
</protein>
<dbReference type="PANTHER" id="PTHR35889">
    <property type="entry name" value="CYCLOINULO-OLIGOSACCHARIDE FRUCTANOTRANSFERASE-RELATED"/>
    <property type="match status" value="1"/>
</dbReference>
<accession>A0A6C2TVE5</accession>
<evidence type="ECO:0000259" key="2">
    <source>
        <dbReference type="Pfam" id="PF07583"/>
    </source>
</evidence>
<feature type="domain" description="DUF1553" evidence="3">
    <location>
        <begin position="257"/>
        <end position="505"/>
    </location>
</feature>
<dbReference type="InterPro" id="IPR022655">
    <property type="entry name" value="DUF1553"/>
</dbReference>
<dbReference type="EMBL" id="CAAHFG010000001">
    <property type="protein sequence ID" value="VGO11615.1"/>
    <property type="molecule type" value="Genomic_DNA"/>
</dbReference>
<dbReference type="InterPro" id="IPR011444">
    <property type="entry name" value="DUF1549"/>
</dbReference>
<sequence length="533" mass="61396">MKLLYRWLFVVAVAWVVADRAESAQSKASARIDRLVFNKLDELGIPPSDPCSDEVFLRRVYLDMTGTLPTRKEARLFLASNGTNKRDELIEDLFERPEFADYWALKWCDLLRVKAEFPSKLWPNAVQAYHRWVRTALFNNMPYDEFARAMLTSSGSNFRVAPVNFYRAMPKREPESIAQIVALTFMGMRTDSWKPEDRKGMAAFFGSVGYKGTAEWKEEIVFFDPTKSYVDPETKKPVEARLPDGTVIELSSTRDPRLDFSDWLVDSNVFAHNVVNRIWYWLLGRGIVHEADDIRDDNPPQNAALLDFLSKELVASNYDLRHIYRIILNSKVYQLASIHNEGNLSDEANFSRYYVRRLGAEVLIDAICQITKTTESYSSQIPEPFTFIPEKERSIKLSDGSITSPFLDLFGRPPRDTGYESERNNTPSSSQKLHMLNSSHIQLKILNNKELVGMYFEKQDGTDKKGNAKKPRTAWHPPEKTIENMYLSILSRYPTAQEKRTALAYFHESDSRTEAGVDVAWALLNTKEFIYKH</sequence>
<dbReference type="Proteomes" id="UP000366872">
    <property type="component" value="Unassembled WGS sequence"/>
</dbReference>
<reference evidence="4 5" key="1">
    <citation type="submission" date="2019-04" db="EMBL/GenBank/DDBJ databases">
        <authorList>
            <person name="Van Vliet M D."/>
        </authorList>
    </citation>
    <scope>NUCLEOTIDE SEQUENCE [LARGE SCALE GENOMIC DNA]</scope>
    <source>
        <strain evidence="4 5">F1</strain>
    </source>
</reference>
<dbReference type="Pfam" id="PF07583">
    <property type="entry name" value="PSCyt2"/>
    <property type="match status" value="1"/>
</dbReference>
<dbReference type="AlphaFoldDB" id="A0A6C2TVE5"/>